<gene>
    <name evidence="3" type="ORF">CCACVL1_14813</name>
</gene>
<feature type="compositionally biased region" description="Acidic residues" evidence="1">
    <location>
        <begin position="68"/>
        <end position="87"/>
    </location>
</feature>
<dbReference type="STRING" id="210143.A0A1R3I5H3"/>
<dbReference type="AlphaFoldDB" id="A0A1R3I5H3"/>
<dbReference type="PANTHER" id="PTHR13237:SF8">
    <property type="entry name" value="SOMETHING ABOUT SILENCING PROTEIN 10"/>
    <property type="match status" value="1"/>
</dbReference>
<feature type="region of interest" description="Disordered" evidence="1">
    <location>
        <begin position="1"/>
        <end position="88"/>
    </location>
</feature>
<dbReference type="Gramene" id="OMO77814">
    <property type="protein sequence ID" value="OMO77814"/>
    <property type="gene ID" value="CCACVL1_14813"/>
</dbReference>
<dbReference type="OMA" id="KESALWG"/>
<feature type="compositionally biased region" description="Basic and acidic residues" evidence="1">
    <location>
        <begin position="141"/>
        <end position="162"/>
    </location>
</feature>
<keyword evidence="2" id="KW-0472">Membrane</keyword>
<keyword evidence="2" id="KW-0812">Transmembrane</keyword>
<evidence type="ECO:0000256" key="2">
    <source>
        <dbReference type="SAM" id="Phobius"/>
    </source>
</evidence>
<keyword evidence="2" id="KW-1133">Transmembrane helix</keyword>
<dbReference type="Proteomes" id="UP000188268">
    <property type="component" value="Unassembled WGS sequence"/>
</dbReference>
<dbReference type="OrthoDB" id="1746828at2759"/>
<keyword evidence="4" id="KW-1185">Reference proteome</keyword>
<accession>A0A1R3I5H3</accession>
<name>A0A1R3I5H3_COCAP</name>
<dbReference type="GO" id="GO:0032040">
    <property type="term" value="C:small-subunit processome"/>
    <property type="evidence" value="ECO:0007669"/>
    <property type="project" value="TreeGrafter"/>
</dbReference>
<comment type="caution">
    <text evidence="3">The sequence shown here is derived from an EMBL/GenBank/DDBJ whole genome shotgun (WGS) entry which is preliminary data.</text>
</comment>
<dbReference type="EMBL" id="AWWV01010690">
    <property type="protein sequence ID" value="OMO77814.1"/>
    <property type="molecule type" value="Genomic_DNA"/>
</dbReference>
<evidence type="ECO:0000313" key="3">
    <source>
        <dbReference type="EMBL" id="OMO77814.1"/>
    </source>
</evidence>
<evidence type="ECO:0000313" key="4">
    <source>
        <dbReference type="Proteomes" id="UP000188268"/>
    </source>
</evidence>
<feature type="transmembrane region" description="Helical" evidence="2">
    <location>
        <begin position="249"/>
        <end position="274"/>
    </location>
</feature>
<feature type="compositionally biased region" description="Acidic residues" evidence="1">
    <location>
        <begin position="111"/>
        <end position="125"/>
    </location>
</feature>
<feature type="compositionally biased region" description="Basic and acidic residues" evidence="1">
    <location>
        <begin position="35"/>
        <end position="44"/>
    </location>
</feature>
<feature type="compositionally biased region" description="Basic and acidic residues" evidence="1">
    <location>
        <begin position="8"/>
        <end position="27"/>
    </location>
</feature>
<organism evidence="3 4">
    <name type="scientific">Corchorus capsularis</name>
    <name type="common">Jute</name>
    <dbReference type="NCBI Taxonomy" id="210143"/>
    <lineage>
        <taxon>Eukaryota</taxon>
        <taxon>Viridiplantae</taxon>
        <taxon>Streptophyta</taxon>
        <taxon>Embryophyta</taxon>
        <taxon>Tracheophyta</taxon>
        <taxon>Spermatophyta</taxon>
        <taxon>Magnoliopsida</taxon>
        <taxon>eudicotyledons</taxon>
        <taxon>Gunneridae</taxon>
        <taxon>Pentapetalae</taxon>
        <taxon>rosids</taxon>
        <taxon>malvids</taxon>
        <taxon>Malvales</taxon>
        <taxon>Malvaceae</taxon>
        <taxon>Grewioideae</taxon>
        <taxon>Apeibeae</taxon>
        <taxon>Corchorus</taxon>
    </lineage>
</organism>
<proteinExistence type="predicted"/>
<sequence length="275" mass="31742">MGKRGKSSKNDNRNPKRRHRDDDRFDPENVDDEIDIFHKQRDVVPLDINGDVGDSDEDDEHHIYNLQDIDDDDDDEDEEGDDDDIDDAQVSKFEAKLARQHKLLKAKFGGVEDEMNDEDDVEDEKESALWGGIKSRYYGGDNRDFELQSSDDEAHKEEEDEVKEIQKERAKNLSIEDFGVEDESEDEKNRELTFEEISEKGNAGKLFFVSEEAIDDLATFEEIKKDLNALSKEEQMDVVHRCFSLAMDFVFLSFFYCSFLCAVVNVGQMCVCVFS</sequence>
<evidence type="ECO:0000256" key="1">
    <source>
        <dbReference type="SAM" id="MobiDB-lite"/>
    </source>
</evidence>
<reference evidence="3 4" key="1">
    <citation type="submission" date="2013-09" db="EMBL/GenBank/DDBJ databases">
        <title>Corchorus capsularis genome sequencing.</title>
        <authorList>
            <person name="Alam M."/>
            <person name="Haque M.S."/>
            <person name="Islam M.S."/>
            <person name="Emdad E.M."/>
            <person name="Islam M.M."/>
            <person name="Ahmed B."/>
            <person name="Halim A."/>
            <person name="Hossen Q.M.M."/>
            <person name="Hossain M.Z."/>
            <person name="Ahmed R."/>
            <person name="Khan M.M."/>
            <person name="Islam R."/>
            <person name="Rashid M.M."/>
            <person name="Khan S.A."/>
            <person name="Rahman M.S."/>
            <person name="Alam M."/>
        </authorList>
    </citation>
    <scope>NUCLEOTIDE SEQUENCE [LARGE SCALE GENOMIC DNA]</scope>
    <source>
        <strain evidence="4">cv. CVL-1</strain>
        <tissue evidence="3">Whole seedling</tissue>
    </source>
</reference>
<dbReference type="PANTHER" id="PTHR13237">
    <property type="entry name" value="SOMETHING ABOUT SILENCING PROTEIN 10-RELATED"/>
    <property type="match status" value="1"/>
</dbReference>
<dbReference type="GO" id="GO:0000462">
    <property type="term" value="P:maturation of SSU-rRNA from tricistronic rRNA transcript (SSU-rRNA, 5.8S rRNA, LSU-rRNA)"/>
    <property type="evidence" value="ECO:0007669"/>
    <property type="project" value="TreeGrafter"/>
</dbReference>
<protein>
    <submittedName>
        <fullName evidence="3">Uncharacterized protein</fullName>
    </submittedName>
</protein>
<feature type="region of interest" description="Disordered" evidence="1">
    <location>
        <begin position="104"/>
        <end position="162"/>
    </location>
</feature>